<keyword evidence="8" id="KW-0575">Peroxidase</keyword>
<dbReference type="EMBL" id="CP124616">
    <property type="protein sequence ID" value="WGW04484.1"/>
    <property type="molecule type" value="Genomic_DNA"/>
</dbReference>
<keyword evidence="2 4" id="KW-0479">Metal-binding</keyword>
<evidence type="ECO:0000256" key="6">
    <source>
        <dbReference type="SAM" id="SignalP"/>
    </source>
</evidence>
<keyword evidence="8" id="KW-0560">Oxidoreductase</keyword>
<dbReference type="Pfam" id="PF21419">
    <property type="entry name" value="RoxA-like_Cyt-c"/>
    <property type="match status" value="1"/>
</dbReference>
<feature type="chain" id="PRO_5045229871" evidence="6">
    <location>
        <begin position="19"/>
        <end position="650"/>
    </location>
</feature>
<keyword evidence="1 4" id="KW-0349">Heme</keyword>
<sequence length="650" mass="70336">MRIFAFTLLCLLPVPALACWTDAYGDPLKQDWPQADKETWYETSQGSRLIPMPWYQAIRLPDGARFDSPEVQGRYATHLCPDTGRPMGFVVDRDVAAGDALGLNCAACHTAVLDDGNQRFVVDGAPSDLDLQSYMRDLFGAMLALYRDGGPQPGPVWTGFARDVLGDDHRASEALDLQQDVLAWLERFNKVQQSIEAGRDWGHGRTDAVAVILNTAASLSDTRAGTLLPAASAPVSFPHVWNAPQMRRVQWNGSAWKLLDIGLVKSIEMGAVVRNVAEVLGVFAEVRLTSEAMDDWGSYPNVTSSIRMANLVRLERSLATLKSPAWPQAWGDPQADPALFDHGAALYAENCASCHSLMDRDDLQTVIEDASTATQGPVTRMVPLFDLRDPQGAGLQTDPMMACNALTHTTWAGAFGELDDSFGAFRKLSKGALPQAVSLQKFAPDVTTLRLIEELALRLIFEKRGELADLQKEDLQAEARAMADSFAQALWGPPDTTGVDPQNSDFTPTPGTHGATSVPQARALCAELLRKAGAVPEYKARPLNGIWATAPFLHNGSVPSLADLLLPPDQRPREFTTGAVRFDPDRVGLGAPLGQGPVSRFRSHDDDGQAIPGNDNGGHDMPASVACFTDPQGQTCAGDRAALLTYLKSL</sequence>
<evidence type="ECO:0000313" key="9">
    <source>
        <dbReference type="Proteomes" id="UP001241605"/>
    </source>
</evidence>
<dbReference type="RefSeq" id="WP_282301118.1">
    <property type="nucleotide sequence ID" value="NZ_CP124616.1"/>
</dbReference>
<name>A0ABY8QIM2_9RHOB</name>
<keyword evidence="9" id="KW-1185">Reference proteome</keyword>
<dbReference type="GO" id="GO:0004601">
    <property type="term" value="F:peroxidase activity"/>
    <property type="evidence" value="ECO:0007669"/>
    <property type="project" value="UniProtKB-KW"/>
</dbReference>
<dbReference type="Gene3D" id="1.10.760.10">
    <property type="entry name" value="Cytochrome c-like domain"/>
    <property type="match status" value="1"/>
</dbReference>
<dbReference type="InterPro" id="IPR051395">
    <property type="entry name" value="Cytochrome_c_Peroxidase/MauG"/>
</dbReference>
<organism evidence="8 9">
    <name type="scientific">Tropicibacter oceani</name>
    <dbReference type="NCBI Taxonomy" id="3058420"/>
    <lineage>
        <taxon>Bacteria</taxon>
        <taxon>Pseudomonadati</taxon>
        <taxon>Pseudomonadota</taxon>
        <taxon>Alphaproteobacteria</taxon>
        <taxon>Rhodobacterales</taxon>
        <taxon>Roseobacteraceae</taxon>
        <taxon>Tropicibacter</taxon>
    </lineage>
</organism>
<evidence type="ECO:0000313" key="8">
    <source>
        <dbReference type="EMBL" id="WGW04484.1"/>
    </source>
</evidence>
<evidence type="ECO:0000256" key="5">
    <source>
        <dbReference type="SAM" id="MobiDB-lite"/>
    </source>
</evidence>
<evidence type="ECO:0000256" key="4">
    <source>
        <dbReference type="PROSITE-ProRule" id="PRU00433"/>
    </source>
</evidence>
<proteinExistence type="predicted"/>
<dbReference type="NCBIfam" id="NF040606">
    <property type="entry name" value="CytoC_perox"/>
    <property type="match status" value="1"/>
</dbReference>
<protein>
    <submittedName>
        <fullName evidence="8">Di-heme-cytochrome C peroxidase</fullName>
    </submittedName>
</protein>
<feature type="domain" description="Cytochrome c" evidence="7">
    <location>
        <begin position="338"/>
        <end position="483"/>
    </location>
</feature>
<feature type="region of interest" description="Disordered" evidence="5">
    <location>
        <begin position="596"/>
        <end position="618"/>
    </location>
</feature>
<dbReference type="PANTHER" id="PTHR30600">
    <property type="entry name" value="CYTOCHROME C PEROXIDASE-RELATED"/>
    <property type="match status" value="1"/>
</dbReference>
<accession>A0ABY8QIM2</accession>
<gene>
    <name evidence="8" type="ORF">QF118_02745</name>
</gene>
<dbReference type="PROSITE" id="PS51007">
    <property type="entry name" value="CYTC"/>
    <property type="match status" value="1"/>
</dbReference>
<dbReference type="InterPro" id="IPR009056">
    <property type="entry name" value="Cyt_c-like_dom"/>
</dbReference>
<evidence type="ECO:0000259" key="7">
    <source>
        <dbReference type="PROSITE" id="PS51007"/>
    </source>
</evidence>
<dbReference type="InterPro" id="IPR036909">
    <property type="entry name" value="Cyt_c-like_dom_sf"/>
</dbReference>
<feature type="signal peptide" evidence="6">
    <location>
        <begin position="1"/>
        <end position="18"/>
    </location>
</feature>
<dbReference type="PANTHER" id="PTHR30600:SF9">
    <property type="entry name" value="BLR7738 PROTEIN"/>
    <property type="match status" value="1"/>
</dbReference>
<evidence type="ECO:0000256" key="2">
    <source>
        <dbReference type="ARBA" id="ARBA00022723"/>
    </source>
</evidence>
<keyword evidence="3 4" id="KW-0408">Iron</keyword>
<dbReference type="Proteomes" id="UP001241605">
    <property type="component" value="Chromosome"/>
</dbReference>
<keyword evidence="6" id="KW-0732">Signal</keyword>
<reference evidence="8 9" key="1">
    <citation type="submission" date="2023-05" db="EMBL/GenBank/DDBJ databases">
        <title>YMD87, complete Genome.</title>
        <authorList>
            <person name="Zhang J."/>
            <person name="Xu X."/>
        </authorList>
    </citation>
    <scope>NUCLEOTIDE SEQUENCE [LARGE SCALE GENOMIC DNA]</scope>
    <source>
        <strain evidence="8 9">YMD87</strain>
    </source>
</reference>
<evidence type="ECO:0000256" key="3">
    <source>
        <dbReference type="ARBA" id="ARBA00023004"/>
    </source>
</evidence>
<evidence type="ECO:0000256" key="1">
    <source>
        <dbReference type="ARBA" id="ARBA00022617"/>
    </source>
</evidence>
<dbReference type="InterPro" id="IPR047758">
    <property type="entry name" value="CytoC_perox"/>
</dbReference>
<dbReference type="SUPFAM" id="SSF46626">
    <property type="entry name" value="Cytochrome c"/>
    <property type="match status" value="1"/>
</dbReference>